<dbReference type="GO" id="GO:0003885">
    <property type="term" value="F:D-arabinono-1,4-lactone oxidase activity"/>
    <property type="evidence" value="ECO:0007669"/>
    <property type="project" value="InterPro"/>
</dbReference>
<evidence type="ECO:0000313" key="4">
    <source>
        <dbReference type="Proteomes" id="UP000237983"/>
    </source>
</evidence>
<reference evidence="3 4" key="1">
    <citation type="submission" date="2018-03" db="EMBL/GenBank/DDBJ databases">
        <title>Genomic Encyclopedia of Type Strains, Phase III (KMG-III): the genomes of soil and plant-associated and newly described type strains.</title>
        <authorList>
            <person name="Whitman W."/>
        </authorList>
    </citation>
    <scope>NUCLEOTIDE SEQUENCE [LARGE SCALE GENOMIC DNA]</scope>
    <source>
        <strain evidence="3 4">CGMCC 1.12484</strain>
    </source>
</reference>
<dbReference type="InterPro" id="IPR016166">
    <property type="entry name" value="FAD-bd_PCMH"/>
</dbReference>
<accession>A0A2T0VIY1</accession>
<evidence type="ECO:0000256" key="1">
    <source>
        <dbReference type="ARBA" id="ARBA00023002"/>
    </source>
</evidence>
<dbReference type="InterPro" id="IPR016171">
    <property type="entry name" value="Vanillyl_alc_oxidase_C-sub2"/>
</dbReference>
<dbReference type="EMBL" id="PVTL01000001">
    <property type="protein sequence ID" value="PRY70171.1"/>
    <property type="molecule type" value="Genomic_DNA"/>
</dbReference>
<dbReference type="Gene3D" id="3.30.70.2520">
    <property type="match status" value="1"/>
</dbReference>
<dbReference type="SUPFAM" id="SSF56176">
    <property type="entry name" value="FAD-binding/transporter-associated domain-like"/>
    <property type="match status" value="1"/>
</dbReference>
<dbReference type="InterPro" id="IPR016167">
    <property type="entry name" value="FAD-bd_PCMH_sub1"/>
</dbReference>
<dbReference type="InterPro" id="IPR010031">
    <property type="entry name" value="FAD_lactone_oxidase-like"/>
</dbReference>
<dbReference type="InterPro" id="IPR036318">
    <property type="entry name" value="FAD-bd_PCMH-like_sf"/>
</dbReference>
<dbReference type="InterPro" id="IPR016169">
    <property type="entry name" value="FAD-bd_PCMH_sub2"/>
</dbReference>
<dbReference type="PANTHER" id="PTHR43762:SF1">
    <property type="entry name" value="D-ARABINONO-1,4-LACTONE OXIDASE"/>
    <property type="match status" value="1"/>
</dbReference>
<dbReference type="AlphaFoldDB" id="A0A2T0VIY1"/>
<dbReference type="Gene3D" id="1.10.45.10">
    <property type="entry name" value="Vanillyl-alcohol Oxidase, Chain A, domain 4"/>
    <property type="match status" value="1"/>
</dbReference>
<dbReference type="RefSeq" id="WP_106209103.1">
    <property type="nucleotide sequence ID" value="NZ_PVTL01000001.1"/>
</dbReference>
<dbReference type="GO" id="GO:0080049">
    <property type="term" value="F:L-gulono-1,4-lactone dehydrogenase activity"/>
    <property type="evidence" value="ECO:0007669"/>
    <property type="project" value="TreeGrafter"/>
</dbReference>
<gene>
    <name evidence="3" type="ORF">B0I08_101299</name>
</gene>
<dbReference type="Pfam" id="PF04030">
    <property type="entry name" value="ALO"/>
    <property type="match status" value="1"/>
</dbReference>
<dbReference type="Proteomes" id="UP000237983">
    <property type="component" value="Unassembled WGS sequence"/>
</dbReference>
<name>A0A2T0VIY1_9MICO</name>
<keyword evidence="1" id="KW-0560">Oxidoreductase</keyword>
<keyword evidence="4" id="KW-1185">Reference proteome</keyword>
<dbReference type="PROSITE" id="PS51387">
    <property type="entry name" value="FAD_PCMH"/>
    <property type="match status" value="1"/>
</dbReference>
<dbReference type="Gene3D" id="3.30.43.10">
    <property type="entry name" value="Uridine Diphospho-n-acetylenolpyruvylglucosamine Reductase, domain 2"/>
    <property type="match status" value="1"/>
</dbReference>
<feature type="domain" description="FAD-binding PCMH-type" evidence="2">
    <location>
        <begin position="11"/>
        <end position="175"/>
    </location>
</feature>
<dbReference type="Gene3D" id="3.30.465.10">
    <property type="match status" value="1"/>
</dbReference>
<evidence type="ECO:0000313" key="3">
    <source>
        <dbReference type="EMBL" id="PRY70171.1"/>
    </source>
</evidence>
<dbReference type="Pfam" id="PF01565">
    <property type="entry name" value="FAD_binding_4"/>
    <property type="match status" value="1"/>
</dbReference>
<dbReference type="OrthoDB" id="9800184at2"/>
<dbReference type="PANTHER" id="PTHR43762">
    <property type="entry name" value="L-GULONOLACTONE OXIDASE"/>
    <property type="match status" value="1"/>
</dbReference>
<dbReference type="GO" id="GO:0016020">
    <property type="term" value="C:membrane"/>
    <property type="evidence" value="ECO:0007669"/>
    <property type="project" value="InterPro"/>
</dbReference>
<dbReference type="GO" id="GO:0071949">
    <property type="term" value="F:FAD binding"/>
    <property type="evidence" value="ECO:0007669"/>
    <property type="project" value="InterPro"/>
</dbReference>
<evidence type="ECO:0000259" key="2">
    <source>
        <dbReference type="PROSITE" id="PS51387"/>
    </source>
</evidence>
<comment type="caution">
    <text evidence="3">The sequence shown here is derived from an EMBL/GenBank/DDBJ whole genome shotgun (WGS) entry which is preliminary data.</text>
</comment>
<protein>
    <submittedName>
        <fullName evidence="3">Xylitol oxidase</fullName>
    </submittedName>
</protein>
<proteinExistence type="predicted"/>
<organism evidence="3 4">
    <name type="scientific">Glaciihabitans tibetensis</name>
    <dbReference type="NCBI Taxonomy" id="1266600"/>
    <lineage>
        <taxon>Bacteria</taxon>
        <taxon>Bacillati</taxon>
        <taxon>Actinomycetota</taxon>
        <taxon>Actinomycetes</taxon>
        <taxon>Micrococcales</taxon>
        <taxon>Microbacteriaceae</taxon>
        <taxon>Glaciihabitans</taxon>
    </lineage>
</organism>
<dbReference type="Gene3D" id="3.30.70.2530">
    <property type="match status" value="1"/>
</dbReference>
<dbReference type="PIRSF" id="PIRSF000136">
    <property type="entry name" value="LGO_GLO"/>
    <property type="match status" value="1"/>
</dbReference>
<dbReference type="InterPro" id="IPR006094">
    <property type="entry name" value="Oxid_FAD_bind_N"/>
</dbReference>
<dbReference type="InterPro" id="IPR007173">
    <property type="entry name" value="ALO_C"/>
</dbReference>
<sequence>MSAGSNWAGNYAYRAKSVVRPGTVGQLAELVARGTPLRALGSRHSFTDIADSAGELVSLENFDPAITIDRETRTVSVAAGVRYGELAQSLHAAGWALHNLASLPHISVAGAVATSTHGSGDSNGTLATAVRALEFVDGTGTEVRLERGDDDFEGAVVALGALGIVTRITLDIEPTFDVRQDVFTDLPWDTLLENFSAVTSSAYSVSVFTNWLGDTAGNAWLKSRVDAGGPPSTLFGAPRQHHDLHPLPDQAATNTTVQGGIPGPWSDRLAHFKLGYTPSNGNELQSEFLVPREHVVDALTGLRTLGDRIAPLLLISELRTMAADSLWLSGAFGRATVGIHFTWKMLPTEVYALLPEIEALLLELGGRPHWGKVFTASAAAIAPLYPRLDDFRELVKRHDPDRLFGNEYLQRTLGL</sequence>